<feature type="transmembrane region" description="Helical" evidence="1">
    <location>
        <begin position="372"/>
        <end position="394"/>
    </location>
</feature>
<feature type="transmembrane region" description="Helical" evidence="1">
    <location>
        <begin position="12"/>
        <end position="30"/>
    </location>
</feature>
<dbReference type="Proteomes" id="UP000248745">
    <property type="component" value="Unassembled WGS sequence"/>
</dbReference>
<evidence type="ECO:0000313" key="2">
    <source>
        <dbReference type="EMBL" id="PZF73795.1"/>
    </source>
</evidence>
<evidence type="ECO:0000313" key="3">
    <source>
        <dbReference type="Proteomes" id="UP000248745"/>
    </source>
</evidence>
<name>A0A2W2AEA6_9BACT</name>
<evidence type="ECO:0008006" key="4">
    <source>
        <dbReference type="Google" id="ProtNLM"/>
    </source>
</evidence>
<accession>A0A2W2AEA6</accession>
<feature type="transmembrane region" description="Helical" evidence="1">
    <location>
        <begin position="36"/>
        <end position="54"/>
    </location>
</feature>
<feature type="transmembrane region" description="Helical" evidence="1">
    <location>
        <begin position="432"/>
        <end position="450"/>
    </location>
</feature>
<keyword evidence="1" id="KW-1133">Transmembrane helix</keyword>
<keyword evidence="1" id="KW-0472">Membrane</keyword>
<feature type="transmembrane region" description="Helical" evidence="1">
    <location>
        <begin position="141"/>
        <end position="163"/>
    </location>
</feature>
<feature type="transmembrane region" description="Helical" evidence="1">
    <location>
        <begin position="406"/>
        <end position="426"/>
    </location>
</feature>
<proteinExistence type="predicted"/>
<keyword evidence="3" id="KW-1185">Reference proteome</keyword>
<evidence type="ECO:0000256" key="1">
    <source>
        <dbReference type="SAM" id="Phobius"/>
    </source>
</evidence>
<sequence>MAPFPENRKPLFFAGLITLLCAALLLVRSNSGSNNFVISGSFLVIIFYAAFETFRDTTPYSFNKMFWIFNLVFMGVVPLFQYTQHNMAWDEFFPDAIFIKTNLLLLVCLAAYSAIRTSLSKRPLKLKASPPVNGAQITPKAFLVGFCVFLICCSGIIFTYGFSNIWHRQDAELSLYQNIHPTLALLLDKGLRGVTMYFSLLSIWLFRKKQIALPWLLTVLFCCVFVNFPLSLARYYAACLYLSLLLAFHLKWLEKKNVFAILLTVGLLIVFPALSLTRYAGEELTTHTKNLQSIYASALVKGDFDAYTSVCKTYQYIANHDITWGRQLLTVILFFVPRSIWPGKSIGSGALIYEPSLENFHNYTSAYYAEGLINFGAIGAVLFIMGFAIAGCVYDRWYARMKSSPALHFGVIFYPVAMIMSFFILRGDLLSSFAYLAGFFISASLLHQFLRRLSKSA</sequence>
<feature type="transmembrane region" description="Helical" evidence="1">
    <location>
        <begin position="212"/>
        <end position="229"/>
    </location>
</feature>
<dbReference type="NCBIfam" id="TIGR04370">
    <property type="entry name" value="glyco_rpt_poly"/>
    <property type="match status" value="1"/>
</dbReference>
<comment type="caution">
    <text evidence="2">The sequence shown here is derived from an EMBL/GenBank/DDBJ whole genome shotgun (WGS) entry which is preliminary data.</text>
</comment>
<feature type="transmembrane region" description="Helical" evidence="1">
    <location>
        <begin position="260"/>
        <end position="281"/>
    </location>
</feature>
<protein>
    <recommendedName>
        <fullName evidence="4">Oligosaccharide repeat unit polymerase</fullName>
    </recommendedName>
</protein>
<gene>
    <name evidence="2" type="ORF">DN068_05490</name>
</gene>
<feature type="transmembrane region" description="Helical" evidence="1">
    <location>
        <begin position="96"/>
        <end position="115"/>
    </location>
</feature>
<organism evidence="2 3">
    <name type="scientific">Taibaiella soli</name>
    <dbReference type="NCBI Taxonomy" id="1649169"/>
    <lineage>
        <taxon>Bacteria</taxon>
        <taxon>Pseudomonadati</taxon>
        <taxon>Bacteroidota</taxon>
        <taxon>Chitinophagia</taxon>
        <taxon>Chitinophagales</taxon>
        <taxon>Chitinophagaceae</taxon>
        <taxon>Taibaiella</taxon>
    </lineage>
</organism>
<dbReference type="AlphaFoldDB" id="A0A2W2AEA6"/>
<feature type="transmembrane region" description="Helical" evidence="1">
    <location>
        <begin position="66"/>
        <end position="84"/>
    </location>
</feature>
<dbReference type="EMBL" id="QKTW01000009">
    <property type="protein sequence ID" value="PZF73795.1"/>
    <property type="molecule type" value="Genomic_DNA"/>
</dbReference>
<keyword evidence="1" id="KW-0812">Transmembrane</keyword>
<reference evidence="2 3" key="1">
    <citation type="submission" date="2018-06" db="EMBL/GenBank/DDBJ databases">
        <title>Mucibacter soli gen. nov., sp. nov., a new member of the family Chitinophagaceae producing mucin.</title>
        <authorList>
            <person name="Kim M.-K."/>
            <person name="Park S."/>
            <person name="Kim T.-S."/>
            <person name="Joung Y."/>
            <person name="Han J.-H."/>
            <person name="Kim S.B."/>
        </authorList>
    </citation>
    <scope>NUCLEOTIDE SEQUENCE [LARGE SCALE GENOMIC DNA]</scope>
    <source>
        <strain evidence="2 3">R1-15</strain>
    </source>
</reference>